<evidence type="ECO:0000313" key="2">
    <source>
        <dbReference type="Proteomes" id="UP001234178"/>
    </source>
</evidence>
<evidence type="ECO:0000313" key="1">
    <source>
        <dbReference type="EMBL" id="KAK4004767.1"/>
    </source>
</evidence>
<keyword evidence="2" id="KW-1185">Reference proteome</keyword>
<protein>
    <submittedName>
        <fullName evidence="1">Uncharacterized protein</fullName>
    </submittedName>
</protein>
<reference evidence="1 2" key="1">
    <citation type="journal article" date="2023" name="Nucleic Acids Res.">
        <title>The hologenome of Daphnia magna reveals possible DNA methylation and microbiome-mediated evolution of the host genome.</title>
        <authorList>
            <person name="Chaturvedi A."/>
            <person name="Li X."/>
            <person name="Dhandapani V."/>
            <person name="Marshall H."/>
            <person name="Kissane S."/>
            <person name="Cuenca-Cambronero M."/>
            <person name="Asole G."/>
            <person name="Calvet F."/>
            <person name="Ruiz-Romero M."/>
            <person name="Marangio P."/>
            <person name="Guigo R."/>
            <person name="Rago D."/>
            <person name="Mirbahai L."/>
            <person name="Eastwood N."/>
            <person name="Colbourne J.K."/>
            <person name="Zhou J."/>
            <person name="Mallon E."/>
            <person name="Orsini L."/>
        </authorList>
    </citation>
    <scope>NUCLEOTIDE SEQUENCE [LARGE SCALE GENOMIC DNA]</scope>
    <source>
        <strain evidence="1">LRV0_1</strain>
    </source>
</reference>
<dbReference type="EMBL" id="JAOYFB010000001">
    <property type="protein sequence ID" value="KAK4004767.1"/>
    <property type="molecule type" value="Genomic_DNA"/>
</dbReference>
<sequence>MTGRDAINLIDFPPRVMGAACCSAAVSSSEHIRNTANTSIQLQQKKKKKLADFSQYKQAAKLFQLKCHLNCNVLRSISSSLARNIADESLYFNTAGCDVRSVHIREGIHESSDQVCLRHINGEFEISICLLEPIDVLESPAPVKMDRFYAHHDQPVGIVDEVIRSALRHINKSLMEEICGSSD</sequence>
<dbReference type="Proteomes" id="UP001234178">
    <property type="component" value="Unassembled WGS sequence"/>
</dbReference>
<proteinExistence type="predicted"/>
<comment type="caution">
    <text evidence="1">The sequence shown here is derived from an EMBL/GenBank/DDBJ whole genome shotgun (WGS) entry which is preliminary data.</text>
</comment>
<gene>
    <name evidence="1" type="ORF">OUZ56_006490</name>
</gene>
<organism evidence="1 2">
    <name type="scientific">Daphnia magna</name>
    <dbReference type="NCBI Taxonomy" id="35525"/>
    <lineage>
        <taxon>Eukaryota</taxon>
        <taxon>Metazoa</taxon>
        <taxon>Ecdysozoa</taxon>
        <taxon>Arthropoda</taxon>
        <taxon>Crustacea</taxon>
        <taxon>Branchiopoda</taxon>
        <taxon>Diplostraca</taxon>
        <taxon>Cladocera</taxon>
        <taxon>Anomopoda</taxon>
        <taxon>Daphniidae</taxon>
        <taxon>Daphnia</taxon>
    </lineage>
</organism>
<name>A0ABQ9YVT8_9CRUS</name>
<accession>A0ABQ9YVT8</accession>